<feature type="signal peptide" evidence="2">
    <location>
        <begin position="1"/>
        <end position="23"/>
    </location>
</feature>
<dbReference type="AlphaFoldDB" id="A0A336MM46"/>
<evidence type="ECO:0000313" key="4">
    <source>
        <dbReference type="EMBL" id="SSX27088.1"/>
    </source>
</evidence>
<evidence type="ECO:0000259" key="3">
    <source>
        <dbReference type="PROSITE" id="PS51034"/>
    </source>
</evidence>
<feature type="chain" id="PRO_5016298798" evidence="2">
    <location>
        <begin position="24"/>
        <end position="448"/>
    </location>
</feature>
<dbReference type="InterPro" id="IPR056953">
    <property type="entry name" value="CUT_N"/>
</dbReference>
<gene>
    <name evidence="4" type="primary">CSON014159</name>
</gene>
<keyword evidence="2" id="KW-0732">Signal</keyword>
<keyword evidence="1" id="KW-0812">Transmembrane</keyword>
<evidence type="ECO:0000256" key="2">
    <source>
        <dbReference type="SAM" id="SignalP"/>
    </source>
</evidence>
<sequence>MNRRRRRNVLLLLLFYSIHAVCANRSDSTLASTQSGSSNKKSSKVVKNNLKSIQTDCTRDHFHIQLDLGKPFKGVVFAKEFSDECRASGNMSSTISIMLPTSSCGVRINPRENDMMEMSVRIIIQMDGKLRQQVDMEKNIRCILPSDMMGMEVEGMMANVMEKKRNGRMRNEVHLQAPRVRVWLELGSNNGAGAVEVGQATTLGIRALLPGNIGVRVVDCNALDGLGDTSQKLLDERGCPVDEQVMPALLMRQRLAEEGWSKPNEDDLVERLFTSTFPAFKFPDRERLHIQCSIQLCNGKCPHVDCNKNDPFIMSSDKQLAKIEVFNSLAVTAPQIELDRLMQRDTKAEEDEIRARRQKSEGVLCLSSSKLAMAFAILGLIFLLAVIVAVICMLKTRVDRRKAAQERGSIFSSGSSTQSSHTHSHTRTFGTKLLIPYGSGTLPYGRVY</sequence>
<organism evidence="4">
    <name type="scientific">Culicoides sonorensis</name>
    <name type="common">Biting midge</name>
    <dbReference type="NCBI Taxonomy" id="179676"/>
    <lineage>
        <taxon>Eukaryota</taxon>
        <taxon>Metazoa</taxon>
        <taxon>Ecdysozoa</taxon>
        <taxon>Arthropoda</taxon>
        <taxon>Hexapoda</taxon>
        <taxon>Insecta</taxon>
        <taxon>Pterygota</taxon>
        <taxon>Neoptera</taxon>
        <taxon>Endopterygota</taxon>
        <taxon>Diptera</taxon>
        <taxon>Nematocera</taxon>
        <taxon>Chironomoidea</taxon>
        <taxon>Ceratopogonidae</taxon>
        <taxon>Ceratopogoninae</taxon>
        <taxon>Culicoides</taxon>
        <taxon>Monoculicoides</taxon>
    </lineage>
</organism>
<dbReference type="PANTHER" id="PTHR46560">
    <property type="entry name" value="CYPHER, ISOFORM B"/>
    <property type="match status" value="1"/>
</dbReference>
<name>A0A336MM46_CULSO</name>
<protein>
    <submittedName>
        <fullName evidence="4">CSON014159 protein</fullName>
    </submittedName>
</protein>
<keyword evidence="1" id="KW-0472">Membrane</keyword>
<dbReference type="PROSITE" id="PS51034">
    <property type="entry name" value="ZP_2"/>
    <property type="match status" value="1"/>
</dbReference>
<dbReference type="SMART" id="SM00241">
    <property type="entry name" value="ZP"/>
    <property type="match status" value="1"/>
</dbReference>
<feature type="domain" description="ZP" evidence="3">
    <location>
        <begin position="56"/>
        <end position="313"/>
    </location>
</feature>
<dbReference type="VEuPathDB" id="VectorBase:CSON014159"/>
<proteinExistence type="predicted"/>
<reference evidence="4" key="1">
    <citation type="submission" date="2018-07" db="EMBL/GenBank/DDBJ databases">
        <authorList>
            <person name="Quirk P.G."/>
            <person name="Krulwich T.A."/>
        </authorList>
    </citation>
    <scope>NUCLEOTIDE SEQUENCE</scope>
</reference>
<dbReference type="EMBL" id="UFQT01000769">
    <property type="protein sequence ID" value="SSX27088.1"/>
    <property type="molecule type" value="Genomic_DNA"/>
</dbReference>
<evidence type="ECO:0000256" key="1">
    <source>
        <dbReference type="SAM" id="Phobius"/>
    </source>
</evidence>
<dbReference type="InterPro" id="IPR001507">
    <property type="entry name" value="ZP_dom"/>
</dbReference>
<keyword evidence="1" id="KW-1133">Transmembrane helix</keyword>
<dbReference type="PANTHER" id="PTHR46560:SF5">
    <property type="entry name" value="CYPHER, ISOFORM B"/>
    <property type="match status" value="1"/>
</dbReference>
<dbReference type="Pfam" id="PF25057">
    <property type="entry name" value="CUT_N"/>
    <property type="match status" value="1"/>
</dbReference>
<accession>A0A336MM46</accession>
<feature type="transmembrane region" description="Helical" evidence="1">
    <location>
        <begin position="371"/>
        <end position="394"/>
    </location>
</feature>
<dbReference type="OMA" id="VCHAGWA"/>